<dbReference type="InterPro" id="IPR005829">
    <property type="entry name" value="Sugar_transporter_CS"/>
</dbReference>
<dbReference type="Pfam" id="PF07690">
    <property type="entry name" value="MFS_1"/>
    <property type="match status" value="1"/>
</dbReference>
<dbReference type="AlphaFoldDB" id="A0A2V2YXJ5"/>
<evidence type="ECO:0000256" key="5">
    <source>
        <dbReference type="ARBA" id="ARBA00022989"/>
    </source>
</evidence>
<gene>
    <name evidence="9" type="ORF">DFQ01_103452</name>
</gene>
<feature type="transmembrane region" description="Helical" evidence="7">
    <location>
        <begin position="141"/>
        <end position="160"/>
    </location>
</feature>
<evidence type="ECO:0000256" key="6">
    <source>
        <dbReference type="ARBA" id="ARBA00023136"/>
    </source>
</evidence>
<proteinExistence type="predicted"/>
<feature type="transmembrane region" description="Helical" evidence="7">
    <location>
        <begin position="268"/>
        <end position="293"/>
    </location>
</feature>
<dbReference type="PANTHER" id="PTHR23501:SF170">
    <property type="entry name" value="MULTIDRUG RESISTANCE PROTEIN 3"/>
    <property type="match status" value="1"/>
</dbReference>
<dbReference type="Gene3D" id="1.20.1720.10">
    <property type="entry name" value="Multidrug resistance protein D"/>
    <property type="match status" value="1"/>
</dbReference>
<dbReference type="PROSITE" id="PS50850">
    <property type="entry name" value="MFS"/>
    <property type="match status" value="1"/>
</dbReference>
<feature type="transmembrane region" description="Helical" evidence="7">
    <location>
        <begin position="392"/>
        <end position="414"/>
    </location>
</feature>
<feature type="transmembrane region" description="Helical" evidence="7">
    <location>
        <begin position="166"/>
        <end position="187"/>
    </location>
</feature>
<evidence type="ECO:0000313" key="9">
    <source>
        <dbReference type="EMBL" id="PWW06548.1"/>
    </source>
</evidence>
<dbReference type="RefSeq" id="WP_110043213.1">
    <property type="nucleotide sequence ID" value="NZ_CP054612.1"/>
</dbReference>
<evidence type="ECO:0000256" key="4">
    <source>
        <dbReference type="ARBA" id="ARBA00022692"/>
    </source>
</evidence>
<keyword evidence="10" id="KW-1185">Reference proteome</keyword>
<protein>
    <submittedName>
        <fullName evidence="9">EmrB/QacA subfamily drug resistance transporter</fullName>
    </submittedName>
</protein>
<feature type="transmembrane region" description="Helical" evidence="7">
    <location>
        <begin position="199"/>
        <end position="218"/>
    </location>
</feature>
<evidence type="ECO:0000256" key="3">
    <source>
        <dbReference type="ARBA" id="ARBA00022475"/>
    </source>
</evidence>
<dbReference type="GO" id="GO:0022857">
    <property type="term" value="F:transmembrane transporter activity"/>
    <property type="evidence" value="ECO:0007669"/>
    <property type="project" value="InterPro"/>
</dbReference>
<dbReference type="FunFam" id="1.20.1720.10:FF:000004">
    <property type="entry name" value="EmrB/QacA family drug resistance transporter"/>
    <property type="match status" value="1"/>
</dbReference>
<dbReference type="PANTHER" id="PTHR23501">
    <property type="entry name" value="MAJOR FACILITATOR SUPERFAMILY"/>
    <property type="match status" value="1"/>
</dbReference>
<reference evidence="9 10" key="1">
    <citation type="submission" date="2018-05" db="EMBL/GenBank/DDBJ databases">
        <title>Genomic Encyclopedia of Type Strains, Phase III (KMG-III): the genomes of soil and plant-associated and newly described type strains.</title>
        <authorList>
            <person name="Whitman W."/>
        </authorList>
    </citation>
    <scope>NUCLEOTIDE SEQUENCE [LARGE SCALE GENOMIC DNA]</scope>
    <source>
        <strain evidence="9 10">CECT 5696</strain>
    </source>
</reference>
<accession>A0A2V2YXJ5</accession>
<evidence type="ECO:0000259" key="8">
    <source>
        <dbReference type="PROSITE" id="PS50850"/>
    </source>
</evidence>
<dbReference type="Proteomes" id="UP000246635">
    <property type="component" value="Unassembled WGS sequence"/>
</dbReference>
<dbReference type="PROSITE" id="PS00217">
    <property type="entry name" value="SUGAR_TRANSPORT_2"/>
    <property type="match status" value="1"/>
</dbReference>
<dbReference type="SUPFAM" id="SSF103473">
    <property type="entry name" value="MFS general substrate transporter"/>
    <property type="match status" value="1"/>
</dbReference>
<keyword evidence="4 7" id="KW-0812">Transmembrane</keyword>
<evidence type="ECO:0000313" key="10">
    <source>
        <dbReference type="Proteomes" id="UP000246635"/>
    </source>
</evidence>
<feature type="domain" description="Major facilitator superfamily (MFS) profile" evidence="8">
    <location>
        <begin position="15"/>
        <end position="498"/>
    </location>
</feature>
<feature type="transmembrane region" description="Helical" evidence="7">
    <location>
        <begin position="361"/>
        <end position="380"/>
    </location>
</feature>
<keyword evidence="2" id="KW-0813">Transport</keyword>
<dbReference type="InterPro" id="IPR011701">
    <property type="entry name" value="MFS"/>
</dbReference>
<comment type="caution">
    <text evidence="9">The sequence shown here is derived from an EMBL/GenBank/DDBJ whole genome shotgun (WGS) entry which is preliminary data.</text>
</comment>
<dbReference type="CDD" id="cd17502">
    <property type="entry name" value="MFS_Azr1_MDR_like"/>
    <property type="match status" value="1"/>
</dbReference>
<dbReference type="PRINTS" id="PR01036">
    <property type="entry name" value="TCRTETB"/>
</dbReference>
<feature type="transmembrane region" description="Helical" evidence="7">
    <location>
        <begin position="109"/>
        <end position="129"/>
    </location>
</feature>
<name>A0A2V2YXJ5_9BACL</name>
<dbReference type="GO" id="GO:0005886">
    <property type="term" value="C:plasma membrane"/>
    <property type="evidence" value="ECO:0007669"/>
    <property type="project" value="UniProtKB-SubCell"/>
</dbReference>
<keyword evidence="5 7" id="KW-1133">Transmembrane helix</keyword>
<dbReference type="OrthoDB" id="9816041at2"/>
<feature type="transmembrane region" description="Helical" evidence="7">
    <location>
        <begin position="230"/>
        <end position="247"/>
    </location>
</feature>
<evidence type="ECO:0000256" key="1">
    <source>
        <dbReference type="ARBA" id="ARBA00004651"/>
    </source>
</evidence>
<dbReference type="Gene3D" id="1.20.1250.20">
    <property type="entry name" value="MFS general substrate transporter like domains"/>
    <property type="match status" value="1"/>
</dbReference>
<feature type="transmembrane region" description="Helical" evidence="7">
    <location>
        <begin position="80"/>
        <end position="103"/>
    </location>
</feature>
<organism evidence="9 10">
    <name type="scientific">Paenibacillus cellulosilyticus</name>
    <dbReference type="NCBI Taxonomy" id="375489"/>
    <lineage>
        <taxon>Bacteria</taxon>
        <taxon>Bacillati</taxon>
        <taxon>Bacillota</taxon>
        <taxon>Bacilli</taxon>
        <taxon>Bacillales</taxon>
        <taxon>Paenibacillaceae</taxon>
        <taxon>Paenibacillus</taxon>
    </lineage>
</organism>
<keyword evidence="6 7" id="KW-0472">Membrane</keyword>
<dbReference type="EMBL" id="QGTQ01000003">
    <property type="protein sequence ID" value="PWW06548.1"/>
    <property type="molecule type" value="Genomic_DNA"/>
</dbReference>
<feature type="transmembrane region" description="Helical" evidence="7">
    <location>
        <begin position="50"/>
        <end position="68"/>
    </location>
</feature>
<dbReference type="InterPro" id="IPR004638">
    <property type="entry name" value="EmrB-like"/>
</dbReference>
<comment type="subcellular location">
    <subcellularLocation>
        <location evidence="1">Cell membrane</location>
        <topology evidence="1">Multi-pass membrane protein</topology>
    </subcellularLocation>
</comment>
<keyword evidence="3" id="KW-1003">Cell membrane</keyword>
<dbReference type="InterPro" id="IPR036259">
    <property type="entry name" value="MFS_trans_sf"/>
</dbReference>
<feature type="transmembrane region" description="Helical" evidence="7">
    <location>
        <begin position="329"/>
        <end position="349"/>
    </location>
</feature>
<evidence type="ECO:0000256" key="7">
    <source>
        <dbReference type="SAM" id="Phobius"/>
    </source>
</evidence>
<evidence type="ECO:0000256" key="2">
    <source>
        <dbReference type="ARBA" id="ARBA00022448"/>
    </source>
</evidence>
<dbReference type="InterPro" id="IPR020846">
    <property type="entry name" value="MFS_dom"/>
</dbReference>
<dbReference type="NCBIfam" id="TIGR00711">
    <property type="entry name" value="efflux_EmrB"/>
    <property type="match status" value="1"/>
</dbReference>
<sequence length="525" mass="57764">MTQDITAHTRFRTLTTAALLLAMLLASLDQVIIATSIPQIAADLGDLQHYAWVFSAYMIAELLGMPIFGKLSDMYGRKPFILAAIVMFIIGSILCGIAQSMPALIMCRVLQGLGAGAIMPISFAIVFEIYPQKLRNRMQSVMSAVYAISSVMGPIIGAVLTDYLNWRWIFYVNLPLGLVSLLLLKFYREMKVQEEKPVIDWPGLLLLFASIVSLLLLFELSGKTFSWYSWQMIALGTAAIAALLTFIRVELRRRHPFLPIELFRGRMFAICQTIGFFQGMVMMAAFTFIPLFIQTVNGGTATETGSMIMPLSISIVVSSFLGGKLVSMVSFRNALLISNGLIVISLLLFGRMDATTPDWRVGMDMVLLGLGIGLSFPVIYNVSLSRINPSQWGTVNALIPFFRSVGGIMGVSLLGSIQYRDFRRGLEQLPDTIDLSVDMTDASSLLRHIGEQGQAATAEVWHIAAEALMRSIGHVFDWSVVLALVPLLAGLWIGSSKLLPAPEIPPELAGLPPEELLKLLHQREA</sequence>